<reference evidence="3" key="1">
    <citation type="submission" date="2015-02" db="EMBL/GenBank/DDBJ databases">
        <title>Genome Assembly of Bacillaceae bacterium MTCC 8252.</title>
        <authorList>
            <person name="Verma A."/>
            <person name="Khatri I."/>
            <person name="Mual P."/>
            <person name="Subramanian S."/>
            <person name="Krishnamurthi S."/>
        </authorList>
    </citation>
    <scope>NUCLEOTIDE SEQUENCE [LARGE SCALE GENOMIC DNA]</scope>
    <source>
        <strain evidence="3">MTCC 8252</strain>
    </source>
</reference>
<dbReference type="AlphaFoldDB" id="A0A0F5HMP9"/>
<evidence type="ECO:0000256" key="1">
    <source>
        <dbReference type="SAM" id="Phobius"/>
    </source>
</evidence>
<sequence>MNFITETQTFNELDQSLSSQVDNLPPSLFLWLLYILIIFGILYLGVRIWKVHKAPGSDLIKEYKENLEKTMDDSMQKSQILTLIDQVSKEIPYLLELNRTNQKSQLTAHGRKVMDMIIEQIPLTLKSMKKINHRCAIFVVDDEDPSQLKIFEGCGFSVKGKEKLRLKISSSIAGKTLSKGEYTYCKDVTEDKNFQKKPEATKTYYSLLCCPIMLNSSPIAVLSIDGSVKDCFSEDDIAYFQLFSNQLAIIFDVVGKDNIEGGVWYEQEIQDAR</sequence>
<dbReference type="InterPro" id="IPR003018">
    <property type="entry name" value="GAF"/>
</dbReference>
<dbReference type="STRING" id="1221996.QY95_02565"/>
<gene>
    <name evidence="3" type="ORF">QY95_02565</name>
</gene>
<evidence type="ECO:0000259" key="2">
    <source>
        <dbReference type="Pfam" id="PF13185"/>
    </source>
</evidence>
<protein>
    <recommendedName>
        <fullName evidence="2">GAF domain-containing protein</fullName>
    </recommendedName>
</protein>
<keyword evidence="1" id="KW-1133">Transmembrane helix</keyword>
<dbReference type="Gene3D" id="3.30.450.40">
    <property type="match status" value="1"/>
</dbReference>
<dbReference type="OrthoDB" id="2455594at2"/>
<evidence type="ECO:0000313" key="3">
    <source>
        <dbReference type="EMBL" id="KKB38567.1"/>
    </source>
</evidence>
<dbReference type="EMBL" id="JWIR02000046">
    <property type="protein sequence ID" value="KKB38567.1"/>
    <property type="molecule type" value="Genomic_DNA"/>
</dbReference>
<evidence type="ECO:0000313" key="4">
    <source>
        <dbReference type="Proteomes" id="UP000031563"/>
    </source>
</evidence>
<comment type="caution">
    <text evidence="3">The sequence shown here is derived from an EMBL/GenBank/DDBJ whole genome shotgun (WGS) entry which is preliminary data.</text>
</comment>
<accession>A0A0F5HMP9</accession>
<organism evidence="3 4">
    <name type="scientific">Bacillus thermotolerans</name>
    <name type="common">Quasibacillus thermotolerans</name>
    <dbReference type="NCBI Taxonomy" id="1221996"/>
    <lineage>
        <taxon>Bacteria</taxon>
        <taxon>Bacillati</taxon>
        <taxon>Bacillota</taxon>
        <taxon>Bacilli</taxon>
        <taxon>Bacillales</taxon>
        <taxon>Bacillaceae</taxon>
        <taxon>Bacillus</taxon>
    </lineage>
</organism>
<dbReference type="Pfam" id="PF13185">
    <property type="entry name" value="GAF_2"/>
    <property type="match status" value="1"/>
</dbReference>
<dbReference type="Proteomes" id="UP000031563">
    <property type="component" value="Unassembled WGS sequence"/>
</dbReference>
<name>A0A0F5HMP9_BACTR</name>
<proteinExistence type="predicted"/>
<keyword evidence="1" id="KW-0812">Transmembrane</keyword>
<keyword evidence="1" id="KW-0472">Membrane</keyword>
<dbReference type="RefSeq" id="WP_039237303.1">
    <property type="nucleotide sequence ID" value="NZ_JWIR02000046.1"/>
</dbReference>
<dbReference type="SUPFAM" id="SSF55781">
    <property type="entry name" value="GAF domain-like"/>
    <property type="match status" value="1"/>
</dbReference>
<keyword evidence="4" id="KW-1185">Reference proteome</keyword>
<feature type="domain" description="GAF" evidence="2">
    <location>
        <begin position="125"/>
        <end position="252"/>
    </location>
</feature>
<feature type="transmembrane region" description="Helical" evidence="1">
    <location>
        <begin position="28"/>
        <end position="46"/>
    </location>
</feature>
<dbReference type="InterPro" id="IPR029016">
    <property type="entry name" value="GAF-like_dom_sf"/>
</dbReference>
<accession>A0A0F5I0H2</accession>